<dbReference type="Proteomes" id="UP000807504">
    <property type="component" value="Unassembled WGS sequence"/>
</dbReference>
<proteinExistence type="predicted"/>
<organism evidence="1 2">
    <name type="scientific">Argiope bruennichi</name>
    <name type="common">Wasp spider</name>
    <name type="synonym">Aranea bruennichi</name>
    <dbReference type="NCBI Taxonomy" id="94029"/>
    <lineage>
        <taxon>Eukaryota</taxon>
        <taxon>Metazoa</taxon>
        <taxon>Ecdysozoa</taxon>
        <taxon>Arthropoda</taxon>
        <taxon>Chelicerata</taxon>
        <taxon>Arachnida</taxon>
        <taxon>Araneae</taxon>
        <taxon>Araneomorphae</taxon>
        <taxon>Entelegynae</taxon>
        <taxon>Araneoidea</taxon>
        <taxon>Araneidae</taxon>
        <taxon>Argiope</taxon>
    </lineage>
</organism>
<reference evidence="1" key="2">
    <citation type="submission" date="2020-06" db="EMBL/GenBank/DDBJ databases">
        <authorList>
            <person name="Sheffer M."/>
        </authorList>
    </citation>
    <scope>NUCLEOTIDE SEQUENCE</scope>
</reference>
<protein>
    <recommendedName>
        <fullName evidence="3">CCHC-type domain-containing protein</fullName>
    </recommendedName>
</protein>
<name>A0A8T0EBV0_ARGBR</name>
<accession>A0A8T0EBV0</accession>
<evidence type="ECO:0008006" key="3">
    <source>
        <dbReference type="Google" id="ProtNLM"/>
    </source>
</evidence>
<comment type="caution">
    <text evidence="1">The sequence shown here is derived from an EMBL/GenBank/DDBJ whole genome shotgun (WGS) entry which is preliminary data.</text>
</comment>
<reference evidence="1" key="1">
    <citation type="journal article" date="2020" name="bioRxiv">
        <title>Chromosome-level reference genome of the European wasp spider Argiope bruennichi: a resource for studies on range expansion and evolutionary adaptation.</title>
        <authorList>
            <person name="Sheffer M.M."/>
            <person name="Hoppe A."/>
            <person name="Krehenwinkel H."/>
            <person name="Uhl G."/>
            <person name="Kuss A.W."/>
            <person name="Jensen L."/>
            <person name="Jensen C."/>
            <person name="Gillespie R.G."/>
            <person name="Hoff K.J."/>
            <person name="Prost S."/>
        </authorList>
    </citation>
    <scope>NUCLEOTIDE SEQUENCE</scope>
</reference>
<evidence type="ECO:0000313" key="1">
    <source>
        <dbReference type="EMBL" id="KAF8770189.1"/>
    </source>
</evidence>
<dbReference type="GO" id="GO:0003676">
    <property type="term" value="F:nucleic acid binding"/>
    <property type="evidence" value="ECO:0007669"/>
    <property type="project" value="InterPro"/>
</dbReference>
<keyword evidence="2" id="KW-1185">Reference proteome</keyword>
<dbReference type="InterPro" id="IPR036875">
    <property type="entry name" value="Znf_CCHC_sf"/>
</dbReference>
<gene>
    <name evidence="1" type="ORF">HNY73_017751</name>
</gene>
<dbReference type="SUPFAM" id="SSF57756">
    <property type="entry name" value="Retrovirus zinc finger-like domains"/>
    <property type="match status" value="1"/>
</dbReference>
<dbReference type="GO" id="GO:0008270">
    <property type="term" value="F:zinc ion binding"/>
    <property type="evidence" value="ECO:0007669"/>
    <property type="project" value="InterPro"/>
</dbReference>
<sequence>MVLTQHVVLTFSTPDLPKAIRVGYLHCSVRPHIPNSLRCFKCQRFGHSQPSCRGTVRCAKCAEIGYDSKTCTSETLKCFNCLAAHPAFSRTCPKWLNEKQIQATRVKQNASYTEARKLIVGQTPRPEISYSSVLTQKTDIGIQYDLNDITSVKVSTPSANVTNKDISAKVSNSPELPLSKVQQYITTAKGQEEKVEKKFEISISTASSTSS</sequence>
<dbReference type="AlphaFoldDB" id="A0A8T0EBV0"/>
<dbReference type="EMBL" id="JABXBU010002228">
    <property type="protein sequence ID" value="KAF8770189.1"/>
    <property type="molecule type" value="Genomic_DNA"/>
</dbReference>
<evidence type="ECO:0000313" key="2">
    <source>
        <dbReference type="Proteomes" id="UP000807504"/>
    </source>
</evidence>